<dbReference type="InterPro" id="IPR011006">
    <property type="entry name" value="CheY-like_superfamily"/>
</dbReference>
<feature type="domain" description="Response regulatory" evidence="3">
    <location>
        <begin position="139"/>
        <end position="252"/>
    </location>
</feature>
<dbReference type="CDD" id="cd17540">
    <property type="entry name" value="REC_PhyR"/>
    <property type="match status" value="1"/>
</dbReference>
<dbReference type="GO" id="GO:0000160">
    <property type="term" value="P:phosphorelay signal transduction system"/>
    <property type="evidence" value="ECO:0007669"/>
    <property type="project" value="InterPro"/>
</dbReference>
<dbReference type="SMART" id="SM00448">
    <property type="entry name" value="REC"/>
    <property type="match status" value="1"/>
</dbReference>
<dbReference type="InterPro" id="IPR014605">
    <property type="entry name" value="Sig_resp-reg_PhyR"/>
</dbReference>
<dbReference type="InterPro" id="IPR050595">
    <property type="entry name" value="Bact_response_regulator"/>
</dbReference>
<evidence type="ECO:0000313" key="5">
    <source>
        <dbReference type="Proteomes" id="UP000002745"/>
    </source>
</evidence>
<accession>C6XLB6</accession>
<reference evidence="5" key="1">
    <citation type="journal article" date="2011" name="J. Bacteriol.">
        <title>Genome sequences of eight morphologically diverse alphaproteobacteria.</title>
        <authorList>
            <consortium name="US DOE Joint Genome Institute"/>
            <person name="Brown P.J."/>
            <person name="Kysela D.T."/>
            <person name="Buechlein A."/>
            <person name="Hemmerich C."/>
            <person name="Brun Y.V."/>
        </authorList>
    </citation>
    <scope>NUCLEOTIDE SEQUENCE [LARGE SCALE GENOMIC DNA]</scope>
    <source>
        <strain evidence="5">ATCC 49814 / DSM 5838 / IFAM 1418</strain>
    </source>
</reference>
<dbReference type="PANTHER" id="PTHR44591:SF3">
    <property type="entry name" value="RESPONSE REGULATORY DOMAIN-CONTAINING PROTEIN"/>
    <property type="match status" value="1"/>
</dbReference>
<evidence type="ECO:0000256" key="2">
    <source>
        <dbReference type="PROSITE-ProRule" id="PRU00169"/>
    </source>
</evidence>
<dbReference type="Pfam" id="PF22233">
    <property type="entry name" value="PhyR_sigma-like"/>
    <property type="match status" value="1"/>
</dbReference>
<organism evidence="4 5">
    <name type="scientific">Hirschia baltica (strain ATCC 49814 / DSM 5838 / IFAM 1418)</name>
    <dbReference type="NCBI Taxonomy" id="582402"/>
    <lineage>
        <taxon>Bacteria</taxon>
        <taxon>Pseudomonadati</taxon>
        <taxon>Pseudomonadota</taxon>
        <taxon>Alphaproteobacteria</taxon>
        <taxon>Hyphomonadales</taxon>
        <taxon>Hyphomonadaceae</taxon>
        <taxon>Hirschia</taxon>
    </lineage>
</organism>
<dbReference type="InterPro" id="IPR036388">
    <property type="entry name" value="WH-like_DNA-bd_sf"/>
</dbReference>
<dbReference type="eggNOG" id="COG0784">
    <property type="taxonomic scope" value="Bacteria"/>
</dbReference>
<dbReference type="STRING" id="582402.Hbal_2032"/>
<dbReference type="Pfam" id="PF22029">
    <property type="entry name" value="PhyR_sigma2"/>
    <property type="match status" value="1"/>
</dbReference>
<gene>
    <name evidence="4" type="ordered locus">Hbal_2032</name>
</gene>
<keyword evidence="5" id="KW-1185">Reference proteome</keyword>
<sequence length="261" mass="28003">MSFTNDFGPHLPFLRRYARALTGSQTSGDAYIKASLMALAGDPSQVGEYTNAKLALYKYFHVIWSETGAKLQGDDELASDTPDLKLQALAPVERQAFLLTAVEGFSVDEAAIILGATGDEISSLIHAAQASIEAGLKTSVMIVEDEPIIAADIESLVESMGHEVTGIATTRSEAIELAKKQTPGLILCDIQLADDSSGIDAVHDILGEIDVPVIFVTAFPERLLTGEKPEPTYLVSKPFQENTLIATIGQALFFHPANKQN</sequence>
<dbReference type="NCBIfam" id="NF006623">
    <property type="entry name" value="PRK09191.1"/>
    <property type="match status" value="1"/>
</dbReference>
<dbReference type="eggNOG" id="COG1595">
    <property type="taxonomic scope" value="Bacteria"/>
</dbReference>
<dbReference type="InterPro" id="IPR001789">
    <property type="entry name" value="Sig_transdc_resp-reg_receiver"/>
</dbReference>
<dbReference type="PROSITE" id="PS50110">
    <property type="entry name" value="RESPONSE_REGULATORY"/>
    <property type="match status" value="1"/>
</dbReference>
<evidence type="ECO:0000256" key="1">
    <source>
        <dbReference type="ARBA" id="ARBA00022553"/>
    </source>
</evidence>
<dbReference type="Pfam" id="PF00072">
    <property type="entry name" value="Response_reg"/>
    <property type="match status" value="1"/>
</dbReference>
<dbReference type="InterPro" id="IPR053867">
    <property type="entry name" value="PhyR_sigma4"/>
</dbReference>
<dbReference type="OrthoDB" id="9786101at2"/>
<dbReference type="Gene3D" id="3.40.50.2300">
    <property type="match status" value="1"/>
</dbReference>
<dbReference type="Gene3D" id="1.10.1740.10">
    <property type="match status" value="1"/>
</dbReference>
<keyword evidence="1 2" id="KW-0597">Phosphoprotein</keyword>
<protein>
    <submittedName>
        <fullName evidence="4">Response regulator receiver protein</fullName>
    </submittedName>
</protein>
<evidence type="ECO:0000259" key="3">
    <source>
        <dbReference type="PROSITE" id="PS50110"/>
    </source>
</evidence>
<dbReference type="Proteomes" id="UP000002745">
    <property type="component" value="Chromosome"/>
</dbReference>
<dbReference type="PANTHER" id="PTHR44591">
    <property type="entry name" value="STRESS RESPONSE REGULATOR PROTEIN 1"/>
    <property type="match status" value="1"/>
</dbReference>
<dbReference type="RefSeq" id="WP_015827865.1">
    <property type="nucleotide sequence ID" value="NC_012982.1"/>
</dbReference>
<feature type="modified residue" description="4-aspartylphosphate" evidence="2">
    <location>
        <position position="189"/>
    </location>
</feature>
<dbReference type="KEGG" id="hba:Hbal_2032"/>
<dbReference type="EMBL" id="CP001678">
    <property type="protein sequence ID" value="ACT59715.1"/>
    <property type="molecule type" value="Genomic_DNA"/>
</dbReference>
<dbReference type="HOGENOM" id="CLU_089963_0_0_5"/>
<dbReference type="Gene3D" id="1.10.10.10">
    <property type="entry name" value="Winged helix-like DNA-binding domain superfamily/Winged helix DNA-binding domain"/>
    <property type="match status" value="1"/>
</dbReference>
<dbReference type="SUPFAM" id="SSF88659">
    <property type="entry name" value="Sigma3 and sigma4 domains of RNA polymerase sigma factors"/>
    <property type="match status" value="1"/>
</dbReference>
<dbReference type="AlphaFoldDB" id="C6XLB6"/>
<evidence type="ECO:0000313" key="4">
    <source>
        <dbReference type="EMBL" id="ACT59715.1"/>
    </source>
</evidence>
<proteinExistence type="predicted"/>
<dbReference type="SUPFAM" id="SSF52172">
    <property type="entry name" value="CheY-like"/>
    <property type="match status" value="1"/>
</dbReference>
<dbReference type="PIRSF" id="PIRSF036400">
    <property type="entry name" value="RR_Ctr_UCP036400"/>
    <property type="match status" value="1"/>
</dbReference>
<dbReference type="InterPro" id="IPR053866">
    <property type="entry name" value="PhyR_sigma2"/>
</dbReference>
<dbReference type="InterPro" id="IPR013324">
    <property type="entry name" value="RNA_pol_sigma_r3/r4-like"/>
</dbReference>
<name>C6XLB6_HIRBI</name>